<evidence type="ECO:0000256" key="7">
    <source>
        <dbReference type="RuleBase" id="RU004504"/>
    </source>
</evidence>
<comment type="similarity">
    <text evidence="2 6">Belongs to the class-V pyridoxal-phosphate-dependent aminotransferase family.</text>
</comment>
<dbReference type="PIRSF" id="PIRSF000524">
    <property type="entry name" value="SPT"/>
    <property type="match status" value="1"/>
</dbReference>
<evidence type="ECO:0000256" key="1">
    <source>
        <dbReference type="ARBA" id="ARBA00001933"/>
    </source>
</evidence>
<dbReference type="InterPro" id="IPR000192">
    <property type="entry name" value="Aminotrans_V_dom"/>
</dbReference>
<dbReference type="PANTHER" id="PTHR21152:SF40">
    <property type="entry name" value="ALANINE--GLYOXYLATE AMINOTRANSFERASE"/>
    <property type="match status" value="1"/>
</dbReference>
<feature type="binding site" evidence="4">
    <location>
        <position position="334"/>
    </location>
    <ligand>
        <name>substrate</name>
    </ligand>
</feature>
<evidence type="ECO:0000256" key="2">
    <source>
        <dbReference type="ARBA" id="ARBA00009236"/>
    </source>
</evidence>
<dbReference type="GO" id="GO:0008453">
    <property type="term" value="F:alanine-glyoxylate transaminase activity"/>
    <property type="evidence" value="ECO:0007669"/>
    <property type="project" value="TreeGrafter"/>
</dbReference>
<evidence type="ECO:0000256" key="5">
    <source>
        <dbReference type="PIRSR" id="PIRSR000524-50"/>
    </source>
</evidence>
<dbReference type="PANTHER" id="PTHR21152">
    <property type="entry name" value="AMINOTRANSFERASE CLASS V"/>
    <property type="match status" value="1"/>
</dbReference>
<evidence type="ECO:0000256" key="3">
    <source>
        <dbReference type="ARBA" id="ARBA00022898"/>
    </source>
</evidence>
<evidence type="ECO:0000256" key="6">
    <source>
        <dbReference type="RuleBase" id="RU004075"/>
    </source>
</evidence>
<dbReference type="AlphaFoldDB" id="A0A6L5XKA7"/>
<name>A0A6L5XKA7_9BACT</name>
<dbReference type="Pfam" id="PF00266">
    <property type="entry name" value="Aminotran_5"/>
    <property type="match status" value="1"/>
</dbReference>
<dbReference type="PROSITE" id="PS00595">
    <property type="entry name" value="AA_TRANSFER_CLASS_5"/>
    <property type="match status" value="1"/>
</dbReference>
<keyword evidence="3 5" id="KW-0663">Pyridoxal phosphate</keyword>
<dbReference type="Gene3D" id="3.90.1150.10">
    <property type="entry name" value="Aspartate Aminotransferase, domain 1"/>
    <property type="match status" value="1"/>
</dbReference>
<dbReference type="InterPro" id="IPR024169">
    <property type="entry name" value="SP_NH2Trfase/AEP_transaminase"/>
</dbReference>
<dbReference type="Gene3D" id="3.40.640.10">
    <property type="entry name" value="Type I PLP-dependent aspartate aminotransferase-like (Major domain)"/>
    <property type="match status" value="1"/>
</dbReference>
<gene>
    <name evidence="9" type="ORF">FYJ44_06085</name>
</gene>
<keyword evidence="9" id="KW-0808">Transferase</keyword>
<dbReference type="GO" id="GO:0004760">
    <property type="term" value="F:L-serine-pyruvate transaminase activity"/>
    <property type="evidence" value="ECO:0007669"/>
    <property type="project" value="TreeGrafter"/>
</dbReference>
<keyword evidence="10" id="KW-1185">Reference proteome</keyword>
<organism evidence="9 10">
    <name type="scientific">Desulfovibrio porci</name>
    <dbReference type="NCBI Taxonomy" id="2605782"/>
    <lineage>
        <taxon>Bacteria</taxon>
        <taxon>Pseudomonadati</taxon>
        <taxon>Thermodesulfobacteriota</taxon>
        <taxon>Desulfovibrionia</taxon>
        <taxon>Desulfovibrionales</taxon>
        <taxon>Desulfovibrionaceae</taxon>
        <taxon>Desulfovibrio</taxon>
    </lineage>
</organism>
<evidence type="ECO:0000313" key="10">
    <source>
        <dbReference type="Proteomes" id="UP000477488"/>
    </source>
</evidence>
<dbReference type="RefSeq" id="WP_154510126.1">
    <property type="nucleotide sequence ID" value="NZ_VUMH01000004.1"/>
</dbReference>
<feature type="modified residue" description="N6-(pyridoxal phosphate)lysine" evidence="5">
    <location>
        <position position="191"/>
    </location>
</feature>
<accession>A0A6L5XKA7</accession>
<dbReference type="SUPFAM" id="SSF53383">
    <property type="entry name" value="PLP-dependent transferases"/>
    <property type="match status" value="1"/>
</dbReference>
<dbReference type="GO" id="GO:0019265">
    <property type="term" value="P:glycine biosynthetic process, by transamination of glyoxylate"/>
    <property type="evidence" value="ECO:0007669"/>
    <property type="project" value="TreeGrafter"/>
</dbReference>
<dbReference type="EMBL" id="VUMH01000004">
    <property type="protein sequence ID" value="MSS27626.1"/>
    <property type="molecule type" value="Genomic_DNA"/>
</dbReference>
<dbReference type="Proteomes" id="UP000477488">
    <property type="component" value="Unassembled WGS sequence"/>
</dbReference>
<protein>
    <submittedName>
        <fullName evidence="9">Alanine--glyoxylate aminotransferase family protein</fullName>
    </submittedName>
</protein>
<sequence length="396" mass="42592">MLNKVRLLTPGPTPLPERVRLTLARDMIHHRKSEFKAVMGRVQEKLRVLFGTQGTVLPLSCSGTGAMTAAVYGLFNPGEKVLVAEAGKFGQRWRAIAASRGLEVTNLNAPWGQAVSPEQVEAALEADPSITGVLIQLSETSTGVLHPVREVAQITRRRDVLLVVDGISAVGLSPCPLDEWGLDCLLTGSQKGLMLPPGLALLALSERAWKKAESVTPGCFYFNLLKEREHVLKGQTLFTSPVNLILGLDESLDMLLENGLEALYAKQWALTMLTRAGVSALGLDLFAPEHFAWGITSVLLPEGVDGAEVLRLALDKYGVCMAGGQDQLKGRIVRIGHMGWVDWSDVLAGLYALERGLTEAGGFSGARDYLEQGMAAYRAALAGKPGEALPQVLVHS</sequence>
<comment type="cofactor">
    <cofactor evidence="1 5 7">
        <name>pyridoxal 5'-phosphate</name>
        <dbReference type="ChEBI" id="CHEBI:597326"/>
    </cofactor>
</comment>
<reference evidence="9 10" key="1">
    <citation type="submission" date="2019-09" db="EMBL/GenBank/DDBJ databases">
        <title>In-depth cultivation of the pig gut microbiome towards novel bacterial diversity and tailored functional studies.</title>
        <authorList>
            <person name="Wylensek D."/>
            <person name="Hitch T.C.A."/>
            <person name="Clavel T."/>
        </authorList>
    </citation>
    <scope>NUCLEOTIDE SEQUENCE [LARGE SCALE GENOMIC DNA]</scope>
    <source>
        <strain evidence="9 10">PG-178-WT-4</strain>
    </source>
</reference>
<comment type="caution">
    <text evidence="9">The sequence shown here is derived from an EMBL/GenBank/DDBJ whole genome shotgun (WGS) entry which is preliminary data.</text>
</comment>
<keyword evidence="9" id="KW-0032">Aminotransferase</keyword>
<dbReference type="InterPro" id="IPR015424">
    <property type="entry name" value="PyrdxlP-dep_Trfase"/>
</dbReference>
<evidence type="ECO:0000313" key="9">
    <source>
        <dbReference type="EMBL" id="MSS27626.1"/>
    </source>
</evidence>
<dbReference type="InterPro" id="IPR015422">
    <property type="entry name" value="PyrdxlP-dep_Trfase_small"/>
</dbReference>
<dbReference type="InterPro" id="IPR015421">
    <property type="entry name" value="PyrdxlP-dep_Trfase_major"/>
</dbReference>
<evidence type="ECO:0000259" key="8">
    <source>
        <dbReference type="Pfam" id="PF00266"/>
    </source>
</evidence>
<evidence type="ECO:0000256" key="4">
    <source>
        <dbReference type="PIRSR" id="PIRSR000524-1"/>
    </source>
</evidence>
<proteinExistence type="inferred from homology"/>
<dbReference type="InterPro" id="IPR020578">
    <property type="entry name" value="Aminotrans_V_PyrdxlP_BS"/>
</dbReference>
<feature type="domain" description="Aminotransferase class V" evidence="8">
    <location>
        <begin position="26"/>
        <end position="325"/>
    </location>
</feature>